<name>A0A2I1GJB8_9GLOM</name>
<dbReference type="PANTHER" id="PTHR36688:SF1">
    <property type="entry name" value="ENDONUCLEASE_EXONUCLEASE_PHOSPHATASE DOMAIN-CONTAINING PROTEIN"/>
    <property type="match status" value="1"/>
</dbReference>
<dbReference type="GO" id="GO:0003676">
    <property type="term" value="F:nucleic acid binding"/>
    <property type="evidence" value="ECO:0007669"/>
    <property type="project" value="InterPro"/>
</dbReference>
<dbReference type="InterPro" id="IPR002156">
    <property type="entry name" value="RNaseH_domain"/>
</dbReference>
<accession>A0A2I1GJB8</accession>
<dbReference type="VEuPathDB" id="FungiDB:RhiirFUN_023092"/>
<dbReference type="AlphaFoldDB" id="A0A2I1GJB8"/>
<protein>
    <recommendedName>
        <fullName evidence="1">RNase H type-1 domain-containing protein</fullName>
    </recommendedName>
</protein>
<dbReference type="EMBL" id="LLXI01000476">
    <property type="protein sequence ID" value="PKY46722.1"/>
    <property type="molecule type" value="Genomic_DNA"/>
</dbReference>
<reference evidence="2 3" key="1">
    <citation type="submission" date="2015-10" db="EMBL/GenBank/DDBJ databases">
        <title>Genome analyses suggest a sexual origin of heterokaryosis in a supposedly ancient asexual fungus.</title>
        <authorList>
            <person name="Ropars J."/>
            <person name="Sedzielewska K."/>
            <person name="Noel J."/>
            <person name="Charron P."/>
            <person name="Farinelli L."/>
            <person name="Marton T."/>
            <person name="Kruger M."/>
            <person name="Pelin A."/>
            <person name="Brachmann A."/>
            <person name="Corradi N."/>
        </authorList>
    </citation>
    <scope>NUCLEOTIDE SEQUENCE [LARGE SCALE GENOMIC DNA]</scope>
    <source>
        <strain evidence="2 3">A4</strain>
    </source>
</reference>
<comment type="caution">
    <text evidence="2">The sequence shown here is derived from an EMBL/GenBank/DDBJ whole genome shotgun (WGS) entry which is preliminary data.</text>
</comment>
<dbReference type="InterPro" id="IPR012337">
    <property type="entry name" value="RNaseH-like_sf"/>
</dbReference>
<feature type="domain" description="RNase H type-1" evidence="1">
    <location>
        <begin position="176"/>
        <end position="314"/>
    </location>
</feature>
<dbReference type="SUPFAM" id="SSF53098">
    <property type="entry name" value="Ribonuclease H-like"/>
    <property type="match status" value="1"/>
</dbReference>
<proteinExistence type="predicted"/>
<gene>
    <name evidence="2" type="ORF">RhiirA4_461665</name>
</gene>
<evidence type="ECO:0000313" key="2">
    <source>
        <dbReference type="EMBL" id="PKY46722.1"/>
    </source>
</evidence>
<sequence>MSTVNHDKSLQELKEILHTLPNNKAAGQSTIKYEDIKHLHDDVLSYITSFFSKCLELDQNPNAWNNGLLFPILKPKDWNCEINQTRPIVLLETFRKFFVKSLTTRINKFYQQRIQHLQVTFEGESTVHPSTFAQFTVLTDTTLLPEDADISLIRRLLIGGELTINTLIRSLIALRSEKNLAFYTDGTLRSPQFQITIPLPPIPQMTYPHGNTILSPSSTKAECHAILTAILVCPNSSEVQILTDSQNCINTCKSINNPLTSTRKLLKIPNHQIWRIIKHIISTKSISITLYKVKAHSGNLFNDLAVAEASKGLDVPPIAIILQFIPNATMVPLWD</sequence>
<dbReference type="PROSITE" id="PS50879">
    <property type="entry name" value="RNASE_H_1"/>
    <property type="match status" value="1"/>
</dbReference>
<dbReference type="InterPro" id="IPR036397">
    <property type="entry name" value="RNaseH_sf"/>
</dbReference>
<dbReference type="PANTHER" id="PTHR36688">
    <property type="entry name" value="ENDO/EXONUCLEASE/PHOSPHATASE DOMAIN-CONTAINING PROTEIN"/>
    <property type="match status" value="1"/>
</dbReference>
<dbReference type="Proteomes" id="UP000234323">
    <property type="component" value="Unassembled WGS sequence"/>
</dbReference>
<keyword evidence="3" id="KW-1185">Reference proteome</keyword>
<dbReference type="GO" id="GO:0004523">
    <property type="term" value="F:RNA-DNA hybrid ribonuclease activity"/>
    <property type="evidence" value="ECO:0007669"/>
    <property type="project" value="InterPro"/>
</dbReference>
<dbReference type="InterPro" id="IPR052560">
    <property type="entry name" value="RdDP_mobile_element"/>
</dbReference>
<dbReference type="VEuPathDB" id="FungiDB:RhiirA1_461507"/>
<organism evidence="2 3">
    <name type="scientific">Rhizophagus irregularis</name>
    <dbReference type="NCBI Taxonomy" id="588596"/>
    <lineage>
        <taxon>Eukaryota</taxon>
        <taxon>Fungi</taxon>
        <taxon>Fungi incertae sedis</taxon>
        <taxon>Mucoromycota</taxon>
        <taxon>Glomeromycotina</taxon>
        <taxon>Glomeromycetes</taxon>
        <taxon>Glomerales</taxon>
        <taxon>Glomeraceae</taxon>
        <taxon>Rhizophagus</taxon>
    </lineage>
</organism>
<evidence type="ECO:0000259" key="1">
    <source>
        <dbReference type="PROSITE" id="PS50879"/>
    </source>
</evidence>
<dbReference type="Gene3D" id="3.30.420.10">
    <property type="entry name" value="Ribonuclease H-like superfamily/Ribonuclease H"/>
    <property type="match status" value="1"/>
</dbReference>
<dbReference type="Pfam" id="PF00075">
    <property type="entry name" value="RNase_H"/>
    <property type="match status" value="1"/>
</dbReference>
<evidence type="ECO:0000313" key="3">
    <source>
        <dbReference type="Proteomes" id="UP000234323"/>
    </source>
</evidence>
<dbReference type="VEuPathDB" id="FungiDB:FUN_017725"/>